<evidence type="ECO:0000259" key="19">
    <source>
        <dbReference type="Pfam" id="PF12862"/>
    </source>
</evidence>
<evidence type="ECO:0000256" key="15">
    <source>
        <dbReference type="ARBA" id="ARBA00023306"/>
    </source>
</evidence>
<dbReference type="Proteomes" id="UP001318040">
    <property type="component" value="Chromosome 6"/>
</dbReference>
<name>A0AAJ7SS09_PETMA</name>
<keyword evidence="10" id="KW-0498">Mitosis</keyword>
<keyword evidence="14" id="KW-0539">Nucleus</keyword>
<keyword evidence="8" id="KW-0132">Cell division</keyword>
<evidence type="ECO:0000313" key="21">
    <source>
        <dbReference type="Proteomes" id="UP001318040"/>
    </source>
</evidence>
<feature type="region of interest" description="Disordered" evidence="18">
    <location>
        <begin position="199"/>
        <end position="220"/>
    </location>
</feature>
<evidence type="ECO:0000259" key="20">
    <source>
        <dbReference type="Pfam" id="PF21371"/>
    </source>
</evidence>
<keyword evidence="9" id="KW-0677">Repeat</keyword>
<organism evidence="21 22">
    <name type="scientific">Petromyzon marinus</name>
    <name type="common">Sea lamprey</name>
    <dbReference type="NCBI Taxonomy" id="7757"/>
    <lineage>
        <taxon>Eukaryota</taxon>
        <taxon>Metazoa</taxon>
        <taxon>Chordata</taxon>
        <taxon>Craniata</taxon>
        <taxon>Vertebrata</taxon>
        <taxon>Cyclostomata</taxon>
        <taxon>Hyperoartia</taxon>
        <taxon>Petromyzontiformes</taxon>
        <taxon>Petromyzontidae</taxon>
        <taxon>Petromyzon</taxon>
    </lineage>
</organism>
<dbReference type="GO" id="GO:0070979">
    <property type="term" value="P:protein K11-linked ubiquitination"/>
    <property type="evidence" value="ECO:0007669"/>
    <property type="project" value="TreeGrafter"/>
</dbReference>
<evidence type="ECO:0000256" key="5">
    <source>
        <dbReference type="ARBA" id="ARBA00016066"/>
    </source>
</evidence>
<evidence type="ECO:0000256" key="3">
    <source>
        <dbReference type="ARBA" id="ARBA00004906"/>
    </source>
</evidence>
<evidence type="ECO:0000256" key="11">
    <source>
        <dbReference type="ARBA" id="ARBA00022786"/>
    </source>
</evidence>
<comment type="subcellular location">
    <subcellularLocation>
        <location evidence="2">Cytoplasm</location>
        <location evidence="2">Cytoskeleton</location>
        <location evidence="2">Spindle</location>
    </subcellularLocation>
    <subcellularLocation>
        <location evidence="1">Nucleus</location>
    </subcellularLocation>
</comment>
<dbReference type="GO" id="GO:0051301">
    <property type="term" value="P:cell division"/>
    <property type="evidence" value="ECO:0007669"/>
    <property type="project" value="UniProtKB-KW"/>
</dbReference>
<feature type="domain" description="Anaphase-promoting complex subunit 5 N-terminal" evidence="20">
    <location>
        <begin position="24"/>
        <end position="161"/>
    </location>
</feature>
<dbReference type="SMART" id="SM00028">
    <property type="entry name" value="TPR"/>
    <property type="match status" value="4"/>
</dbReference>
<evidence type="ECO:0000256" key="6">
    <source>
        <dbReference type="ARBA" id="ARBA00022490"/>
    </source>
</evidence>
<evidence type="ECO:0000256" key="16">
    <source>
        <dbReference type="ARBA" id="ARBA00031069"/>
    </source>
</evidence>
<feature type="domain" description="Anaphase-promoting complex subunit 5" evidence="19">
    <location>
        <begin position="272"/>
        <end position="370"/>
    </location>
</feature>
<protein>
    <recommendedName>
        <fullName evidence="5">Anaphase-promoting complex subunit 5</fullName>
    </recommendedName>
    <alternativeName>
        <fullName evidence="16">Cyclosome subunit 5</fullName>
    </alternativeName>
</protein>
<evidence type="ECO:0000313" key="22">
    <source>
        <dbReference type="RefSeq" id="XP_032803447.1"/>
    </source>
</evidence>
<comment type="pathway">
    <text evidence="3">Protein modification; protein ubiquitination.</text>
</comment>
<evidence type="ECO:0000256" key="9">
    <source>
        <dbReference type="ARBA" id="ARBA00022737"/>
    </source>
</evidence>
<dbReference type="GO" id="GO:0005819">
    <property type="term" value="C:spindle"/>
    <property type="evidence" value="ECO:0007669"/>
    <property type="project" value="UniProtKB-SubCell"/>
</dbReference>
<comment type="function">
    <text evidence="17">Component of the anaphase promoting complex/cyclosome (APC/C), a cell cycle-regulated E3 ubiquitin ligase that controls progression through mitosis and the G1 phase of the cell cycle. The APC/C complex acts by mediating ubiquitination and subsequent degradation of target proteins: it mainly mediates the formation of 'Lys-11'-linked polyubiquitin chains and, to a lower extent, the formation of 'Lys-48'- and 'Lys-63'-linked polyubiquitin chains. The APC/C complex catalyzes assembly of branched 'Lys-11'-/'Lys-48'-linked branched ubiquitin chains on target proteins.</text>
</comment>
<evidence type="ECO:0000256" key="2">
    <source>
        <dbReference type="ARBA" id="ARBA00004186"/>
    </source>
</evidence>
<dbReference type="GO" id="GO:0005680">
    <property type="term" value="C:anaphase-promoting complex"/>
    <property type="evidence" value="ECO:0007669"/>
    <property type="project" value="InterPro"/>
</dbReference>
<dbReference type="CTD" id="51433"/>
<evidence type="ECO:0000256" key="17">
    <source>
        <dbReference type="ARBA" id="ARBA00045696"/>
    </source>
</evidence>
<evidence type="ECO:0000256" key="13">
    <source>
        <dbReference type="ARBA" id="ARBA00023212"/>
    </source>
</evidence>
<dbReference type="KEGG" id="pmrn:116939332"/>
<dbReference type="Pfam" id="PF21371">
    <property type="entry name" value="Apc5_N"/>
    <property type="match status" value="1"/>
</dbReference>
<dbReference type="InterPro" id="IPR026000">
    <property type="entry name" value="Apc5_dom"/>
</dbReference>
<dbReference type="CDD" id="cd16270">
    <property type="entry name" value="Apc5_N"/>
    <property type="match status" value="1"/>
</dbReference>
<feature type="domain" description="Anaphase-promoting complex subunit 5" evidence="19">
    <location>
        <begin position="487"/>
        <end position="520"/>
    </location>
</feature>
<proteinExistence type="inferred from homology"/>
<dbReference type="InterPro" id="IPR048968">
    <property type="entry name" value="Apc5_N"/>
</dbReference>
<dbReference type="Pfam" id="PF12862">
    <property type="entry name" value="ANAPC5"/>
    <property type="match status" value="2"/>
</dbReference>
<dbReference type="SUPFAM" id="SSF48452">
    <property type="entry name" value="TPR-like"/>
    <property type="match status" value="1"/>
</dbReference>
<gene>
    <name evidence="22" type="primary">ANAPC5</name>
</gene>
<evidence type="ECO:0000256" key="8">
    <source>
        <dbReference type="ARBA" id="ARBA00022618"/>
    </source>
</evidence>
<keyword evidence="11" id="KW-0833">Ubl conjugation pathway</keyword>
<sequence length="807" mass="87768">MAAPAEGGVCVGVCPGASREDGLSPHALGVLALLVEAARTDGDGVHVPSRTHAQRWKLNELLLTLLQGCDIPLSQLHTCVLDCCIFLADRLIQRLGVVVLGGSQAMETFFLSFEELLSATSPTIGRHGLLGMFVRRMLLAYNRLSFAQTRRLCHQLRKYWQGYIGVTQANSAVAGGIMEVTAGSGEARTGSWLEMEASDNEDIGEGPSRGDEPMSGDDDLEMDALSTRRAAFFLIQQADLVQRADGAALAPRDLHARLSSLLRANPDCDEAHLVSCLNTVRVRDTLSSLHSLHHYYDRATLSTSGGGVEPRGSALNPRYAALNMAALHSFFGHLDEARLALQESISKAEGQNDQVCLQHCLSLLAHLERARGVRCVSQLELSVRKASQVGLSLTSWLGVQALVCARASLGVRPSVLLRSLSEAERVGGRAQHAMSALAQRKLNNSALKTALWNLYGKSVMACQQAQRMVCYKPVVDFPSTHGPGETNTEALCVALCHLARLHAHQGLYQASMEVIDYAREKFPHDTHVSRLWKLVELAVSVQREVSAGRPHVAEALIPHITALNPAEGMYSQVNVLRAQGRLLECAQLLQNLMRLCEENRPGYTPELHAKCLLALGEVHVACGSPERAVPLLLRALQEARTQHAHGLLSSAAVSLAHAQLLLSQAEQANALVRGVVCGILAHGTMCERARALRTLAQTQAALSRTAHDSNINASPEWMEKCVENLEQAKMYHQIAGETTRVRDVLYLQARAHHALTTHYVGALSTDAQHAQRAHTHHVLRNKFSRAFRDMQAETITSPGCVPLVALP</sequence>
<evidence type="ECO:0000256" key="14">
    <source>
        <dbReference type="ARBA" id="ARBA00023242"/>
    </source>
</evidence>
<keyword evidence="21" id="KW-1185">Reference proteome</keyword>
<evidence type="ECO:0000256" key="18">
    <source>
        <dbReference type="SAM" id="MobiDB-lite"/>
    </source>
</evidence>
<keyword evidence="13" id="KW-0206">Cytoskeleton</keyword>
<evidence type="ECO:0000256" key="12">
    <source>
        <dbReference type="ARBA" id="ARBA00022803"/>
    </source>
</evidence>
<keyword evidence="7" id="KW-0597">Phosphoprotein</keyword>
<keyword evidence="15" id="KW-0131">Cell cycle</keyword>
<dbReference type="InterPro" id="IPR037679">
    <property type="entry name" value="Apc5"/>
</dbReference>
<dbReference type="AlphaFoldDB" id="A0AAJ7SS09"/>
<keyword evidence="12" id="KW-0802">TPR repeat</keyword>
<dbReference type="InterPro" id="IPR019734">
    <property type="entry name" value="TPR_rpt"/>
</dbReference>
<reference evidence="22" key="1">
    <citation type="submission" date="2025-08" db="UniProtKB">
        <authorList>
            <consortium name="RefSeq"/>
        </authorList>
    </citation>
    <scope>IDENTIFICATION</scope>
    <source>
        <tissue evidence="22">Sperm</tissue>
    </source>
</reference>
<dbReference type="RefSeq" id="XP_032803447.1">
    <property type="nucleotide sequence ID" value="XM_032947556.1"/>
</dbReference>
<dbReference type="InterPro" id="IPR011990">
    <property type="entry name" value="TPR-like_helical_dom_sf"/>
</dbReference>
<comment type="similarity">
    <text evidence="4">Belongs to the APC5 family.</text>
</comment>
<keyword evidence="6" id="KW-0963">Cytoplasm</keyword>
<dbReference type="PANTHER" id="PTHR12830">
    <property type="entry name" value="ANAPHASE-PROMOTING COMPLEX SUBUNIT 5"/>
    <property type="match status" value="1"/>
</dbReference>
<dbReference type="GO" id="GO:0031145">
    <property type="term" value="P:anaphase-promoting complex-dependent catabolic process"/>
    <property type="evidence" value="ECO:0007669"/>
    <property type="project" value="TreeGrafter"/>
</dbReference>
<dbReference type="GeneID" id="116939332"/>
<dbReference type="PANTHER" id="PTHR12830:SF9">
    <property type="entry name" value="ANAPHASE-PROMOTING COMPLEX SUBUNIT 5"/>
    <property type="match status" value="1"/>
</dbReference>
<evidence type="ECO:0000256" key="10">
    <source>
        <dbReference type="ARBA" id="ARBA00022776"/>
    </source>
</evidence>
<accession>A0AAJ7SS09</accession>
<evidence type="ECO:0000256" key="4">
    <source>
        <dbReference type="ARBA" id="ARBA00007450"/>
    </source>
</evidence>
<dbReference type="GO" id="GO:0045842">
    <property type="term" value="P:positive regulation of mitotic metaphase/anaphase transition"/>
    <property type="evidence" value="ECO:0007669"/>
    <property type="project" value="TreeGrafter"/>
</dbReference>
<evidence type="ECO:0000256" key="7">
    <source>
        <dbReference type="ARBA" id="ARBA00022553"/>
    </source>
</evidence>
<dbReference type="Gene3D" id="1.25.40.10">
    <property type="entry name" value="Tetratricopeptide repeat domain"/>
    <property type="match status" value="1"/>
</dbReference>
<evidence type="ECO:0000256" key="1">
    <source>
        <dbReference type="ARBA" id="ARBA00004123"/>
    </source>
</evidence>